<evidence type="ECO:0000256" key="1">
    <source>
        <dbReference type="ARBA" id="ARBA00004448"/>
    </source>
</evidence>
<feature type="compositionally biased region" description="Polar residues" evidence="9">
    <location>
        <begin position="41"/>
        <end position="51"/>
    </location>
</feature>
<dbReference type="GO" id="GO:0008320">
    <property type="term" value="F:protein transmembrane transporter activity"/>
    <property type="evidence" value="ECO:0007669"/>
    <property type="project" value="UniProtKB-UniRule"/>
</dbReference>
<keyword evidence="3" id="KW-0812">Transmembrane</keyword>
<evidence type="ECO:0000256" key="3">
    <source>
        <dbReference type="ARBA" id="ARBA00022692"/>
    </source>
</evidence>
<evidence type="ECO:0000256" key="8">
    <source>
        <dbReference type="RuleBase" id="RU367038"/>
    </source>
</evidence>
<gene>
    <name evidence="10" type="ORF">Naga_100210g6</name>
</gene>
<keyword evidence="11" id="KW-1185">Reference proteome</keyword>
<evidence type="ECO:0000256" key="7">
    <source>
        <dbReference type="ARBA" id="ARBA00023136"/>
    </source>
</evidence>
<keyword evidence="8" id="KW-0813">Transport</keyword>
<dbReference type="PANTHER" id="PTHR14110">
    <property type="entry name" value="MITOCHONDRIAL IMPORT INNER MEMBRANE TRANSLOCASE SUBUNIT TIM22"/>
    <property type="match status" value="1"/>
</dbReference>
<dbReference type="EMBL" id="AZIL01000036">
    <property type="protein sequence ID" value="EWM30420.1"/>
    <property type="molecule type" value="Genomic_DNA"/>
</dbReference>
<keyword evidence="4 8" id="KW-0999">Mitochondrion inner membrane</keyword>
<comment type="subunit">
    <text evidence="8">Component of the TIM22 complex.</text>
</comment>
<name>W7TT98_9STRA</name>
<dbReference type="Pfam" id="PF02466">
    <property type="entry name" value="Tim17"/>
    <property type="match status" value="1"/>
</dbReference>
<evidence type="ECO:0000256" key="5">
    <source>
        <dbReference type="ARBA" id="ARBA00022989"/>
    </source>
</evidence>
<comment type="subcellular location">
    <subcellularLocation>
        <location evidence="1 8">Mitochondrion inner membrane</location>
        <topology evidence="1 8">Multi-pass membrane protein</topology>
    </subcellularLocation>
</comment>
<keyword evidence="8" id="KW-0653">Protein transport</keyword>
<keyword evidence="8" id="KW-0811">Translocation</keyword>
<sequence length="253" mass="26294">MSWGRGGGGKETEFDWSGDGNGGVDVQGDGFRDPFDGGSGADSSGWNSNGTDDAMAWGTDNEGATDFDGMGDERGQQAQPRQSIRPQTQPSQAPWKGQKGPQQGMSQAETRRRLGYGKCVVDFLVNGVQACALGSIIGVFSGYHEAYSAGARGKTLVLYVLSRAKSSAFSFGAWIGSYSGSKCAFITLRDGKRDALNAFLAGGVAGALPAIASRNPRTILFSALGSAGFMGAMESLEGLFAGESKGQERGSAQ</sequence>
<keyword evidence="7" id="KW-0472">Membrane</keyword>
<dbReference type="AlphaFoldDB" id="W7TT98"/>
<dbReference type="GO" id="GO:0042721">
    <property type="term" value="C:TIM22 mitochondrial import inner membrane insertion complex"/>
    <property type="evidence" value="ECO:0007669"/>
    <property type="project" value="UniProtKB-UniRule"/>
</dbReference>
<feature type="region of interest" description="Disordered" evidence="9">
    <location>
        <begin position="1"/>
        <end position="109"/>
    </location>
</feature>
<dbReference type="Proteomes" id="UP000019335">
    <property type="component" value="Chromosome 1"/>
</dbReference>
<reference evidence="10 11" key="1">
    <citation type="journal article" date="2014" name="Mol. Plant">
        <title>Chromosome Scale Genome Assembly and Transcriptome Profiling of Nannochloropsis gaditana in Nitrogen Depletion.</title>
        <authorList>
            <person name="Corteggiani Carpinelli E."/>
            <person name="Telatin A."/>
            <person name="Vitulo N."/>
            <person name="Forcato C."/>
            <person name="D'Angelo M."/>
            <person name="Schiavon R."/>
            <person name="Vezzi A."/>
            <person name="Giacometti G.M."/>
            <person name="Morosinotto T."/>
            <person name="Valle G."/>
        </authorList>
    </citation>
    <scope>NUCLEOTIDE SEQUENCE [LARGE SCALE GENOMIC DNA]</scope>
    <source>
        <strain evidence="10 11">B-31</strain>
    </source>
</reference>
<dbReference type="PANTHER" id="PTHR14110:SF0">
    <property type="entry name" value="MITOCHONDRIAL IMPORT INNER MEMBRANE TRANSLOCASE SUBUNIT TIM22"/>
    <property type="match status" value="1"/>
</dbReference>
<keyword evidence="6 8" id="KW-0496">Mitochondrion</keyword>
<protein>
    <recommendedName>
        <fullName evidence="8">Mitochondrial import inner membrane translocase subunit TIM22</fullName>
    </recommendedName>
</protein>
<organism evidence="10 11">
    <name type="scientific">Nannochloropsis gaditana</name>
    <dbReference type="NCBI Taxonomy" id="72520"/>
    <lineage>
        <taxon>Eukaryota</taxon>
        <taxon>Sar</taxon>
        <taxon>Stramenopiles</taxon>
        <taxon>Ochrophyta</taxon>
        <taxon>Eustigmatophyceae</taxon>
        <taxon>Eustigmatales</taxon>
        <taxon>Monodopsidaceae</taxon>
        <taxon>Nannochloropsis</taxon>
    </lineage>
</organism>
<dbReference type="InterPro" id="IPR039175">
    <property type="entry name" value="TIM22"/>
</dbReference>
<comment type="function">
    <text evidence="8">Essential core component of the TIM22 complex, a complex that mediates the import and insertion of multi-pass transmembrane proteins into the mitochondrial inner membrane. In the TIM22 complex, it constitutes the voltage-activated and signal-gated channel. Forms a twin-pore translocase that uses the membrane potential as external driving force in 2 voltage-dependent steps.</text>
</comment>
<accession>W7TT98</accession>
<comment type="caution">
    <text evidence="10">The sequence shown here is derived from an EMBL/GenBank/DDBJ whole genome shotgun (WGS) entry which is preliminary data.</text>
</comment>
<dbReference type="GO" id="GO:0030943">
    <property type="term" value="F:mitochondrion targeting sequence binding"/>
    <property type="evidence" value="ECO:0007669"/>
    <property type="project" value="TreeGrafter"/>
</dbReference>
<keyword evidence="5" id="KW-1133">Transmembrane helix</keyword>
<feature type="compositionally biased region" description="Polar residues" evidence="9">
    <location>
        <begin position="76"/>
        <end position="92"/>
    </location>
</feature>
<comment type="similarity">
    <text evidence="2 8">Belongs to the Tim17/Tim22/Tim23 family.</text>
</comment>
<evidence type="ECO:0000256" key="2">
    <source>
        <dbReference type="ARBA" id="ARBA00008444"/>
    </source>
</evidence>
<evidence type="ECO:0000313" key="11">
    <source>
        <dbReference type="Proteomes" id="UP000019335"/>
    </source>
</evidence>
<evidence type="ECO:0000256" key="6">
    <source>
        <dbReference type="ARBA" id="ARBA00023128"/>
    </source>
</evidence>
<dbReference type="GO" id="GO:0045039">
    <property type="term" value="P:protein insertion into mitochondrial inner membrane"/>
    <property type="evidence" value="ECO:0007669"/>
    <property type="project" value="UniProtKB-UniRule"/>
</dbReference>
<evidence type="ECO:0000256" key="9">
    <source>
        <dbReference type="SAM" id="MobiDB-lite"/>
    </source>
</evidence>
<evidence type="ECO:0000313" key="10">
    <source>
        <dbReference type="EMBL" id="EWM30420.1"/>
    </source>
</evidence>
<evidence type="ECO:0000256" key="4">
    <source>
        <dbReference type="ARBA" id="ARBA00022792"/>
    </source>
</evidence>
<proteinExistence type="inferred from homology"/>